<reference evidence="16 17" key="1">
    <citation type="journal article" date="2020" name="Biotechnol. Biofuels">
        <title>New insights from the biogas microbiome by comprehensive genome-resolved metagenomics of nearly 1600 species originating from multiple anaerobic digesters.</title>
        <authorList>
            <person name="Campanaro S."/>
            <person name="Treu L."/>
            <person name="Rodriguez-R L.M."/>
            <person name="Kovalovszki A."/>
            <person name="Ziels R.M."/>
            <person name="Maus I."/>
            <person name="Zhu X."/>
            <person name="Kougias P.G."/>
            <person name="Basile A."/>
            <person name="Luo G."/>
            <person name="Schluter A."/>
            <person name="Konstantinidis K.T."/>
            <person name="Angelidaki I."/>
        </authorList>
    </citation>
    <scope>NUCLEOTIDE SEQUENCE [LARGE SCALE GENOMIC DNA]</scope>
    <source>
        <strain evidence="16">AS05jafATM_4</strain>
    </source>
</reference>
<keyword evidence="11" id="KW-0902">Two-component regulatory system</keyword>
<dbReference type="Gene3D" id="3.30.450.20">
    <property type="entry name" value="PAS domain"/>
    <property type="match status" value="1"/>
</dbReference>
<evidence type="ECO:0000256" key="9">
    <source>
        <dbReference type="ARBA" id="ARBA00022777"/>
    </source>
</evidence>
<keyword evidence="12 13" id="KW-0472">Membrane</keyword>
<dbReference type="Pfam" id="PF00989">
    <property type="entry name" value="PAS"/>
    <property type="match status" value="1"/>
</dbReference>
<dbReference type="Proteomes" id="UP000553059">
    <property type="component" value="Unassembled WGS sequence"/>
</dbReference>
<keyword evidence="13" id="KW-1133">Transmembrane helix</keyword>
<dbReference type="FunFam" id="1.10.287.130:FF:000001">
    <property type="entry name" value="Two-component sensor histidine kinase"/>
    <property type="match status" value="1"/>
</dbReference>
<dbReference type="Pfam" id="PF02518">
    <property type="entry name" value="HATPase_c"/>
    <property type="match status" value="1"/>
</dbReference>
<evidence type="ECO:0000256" key="2">
    <source>
        <dbReference type="ARBA" id="ARBA00004236"/>
    </source>
</evidence>
<evidence type="ECO:0000256" key="4">
    <source>
        <dbReference type="ARBA" id="ARBA00012438"/>
    </source>
</evidence>
<dbReference type="PROSITE" id="PS50112">
    <property type="entry name" value="PAS"/>
    <property type="match status" value="1"/>
</dbReference>
<keyword evidence="7" id="KW-0808">Transferase</keyword>
<keyword evidence="9 16" id="KW-0418">Kinase</keyword>
<dbReference type="Gene3D" id="6.10.340.10">
    <property type="match status" value="1"/>
</dbReference>
<dbReference type="Pfam" id="PF00512">
    <property type="entry name" value="HisKA"/>
    <property type="match status" value="1"/>
</dbReference>
<dbReference type="Gene3D" id="1.10.287.130">
    <property type="match status" value="1"/>
</dbReference>
<feature type="transmembrane region" description="Helical" evidence="13">
    <location>
        <begin position="38"/>
        <end position="56"/>
    </location>
</feature>
<dbReference type="GO" id="GO:0005886">
    <property type="term" value="C:plasma membrane"/>
    <property type="evidence" value="ECO:0007669"/>
    <property type="project" value="UniProtKB-SubCell"/>
</dbReference>
<keyword evidence="10" id="KW-0067">ATP-binding</keyword>
<dbReference type="SMART" id="SM00091">
    <property type="entry name" value="PAS"/>
    <property type="match status" value="1"/>
</dbReference>
<protein>
    <recommendedName>
        <fullName evidence="4">histidine kinase</fullName>
        <ecNumber evidence="4">2.7.13.3</ecNumber>
    </recommendedName>
</protein>
<dbReference type="InterPro" id="IPR013767">
    <property type="entry name" value="PAS_fold"/>
</dbReference>
<accession>A0A7C6Z314</accession>
<dbReference type="InterPro" id="IPR036097">
    <property type="entry name" value="HisK_dim/P_sf"/>
</dbReference>
<comment type="catalytic activity">
    <reaction evidence="1">
        <text>ATP + protein L-histidine = ADP + protein N-phospho-L-histidine.</text>
        <dbReference type="EC" id="2.7.13.3"/>
    </reaction>
</comment>
<dbReference type="GO" id="GO:0016036">
    <property type="term" value="P:cellular response to phosphate starvation"/>
    <property type="evidence" value="ECO:0007669"/>
    <property type="project" value="TreeGrafter"/>
</dbReference>
<dbReference type="GO" id="GO:0000155">
    <property type="term" value="F:phosphorelay sensor kinase activity"/>
    <property type="evidence" value="ECO:0007669"/>
    <property type="project" value="InterPro"/>
</dbReference>
<dbReference type="InterPro" id="IPR036890">
    <property type="entry name" value="HATPase_C_sf"/>
</dbReference>
<dbReference type="CDD" id="cd00130">
    <property type="entry name" value="PAS"/>
    <property type="match status" value="1"/>
</dbReference>
<dbReference type="NCBIfam" id="TIGR00229">
    <property type="entry name" value="sensory_box"/>
    <property type="match status" value="1"/>
</dbReference>
<dbReference type="EC" id="2.7.13.3" evidence="4"/>
<dbReference type="InterPro" id="IPR003661">
    <property type="entry name" value="HisK_dim/P_dom"/>
</dbReference>
<dbReference type="PANTHER" id="PTHR45453:SF1">
    <property type="entry name" value="PHOSPHATE REGULON SENSOR PROTEIN PHOR"/>
    <property type="match status" value="1"/>
</dbReference>
<dbReference type="EMBL" id="DUTF01000095">
    <property type="protein sequence ID" value="HHY25951.1"/>
    <property type="molecule type" value="Genomic_DNA"/>
</dbReference>
<feature type="transmembrane region" description="Helical" evidence="13">
    <location>
        <begin position="5"/>
        <end position="26"/>
    </location>
</feature>
<dbReference type="CDD" id="cd00082">
    <property type="entry name" value="HisKA"/>
    <property type="match status" value="1"/>
</dbReference>
<evidence type="ECO:0000313" key="16">
    <source>
        <dbReference type="EMBL" id="HHY25951.1"/>
    </source>
</evidence>
<comment type="subcellular location">
    <subcellularLocation>
        <location evidence="2">Cell membrane</location>
    </subcellularLocation>
    <subcellularLocation>
        <location evidence="3">Membrane raft</location>
        <topology evidence="3">Multi-pass membrane protein</topology>
    </subcellularLocation>
</comment>
<proteinExistence type="predicted"/>
<keyword evidence="13" id="KW-0812">Transmembrane</keyword>
<gene>
    <name evidence="16" type="ORF">GX523_04215</name>
</gene>
<evidence type="ECO:0000256" key="3">
    <source>
        <dbReference type="ARBA" id="ARBA00004314"/>
    </source>
</evidence>
<feature type="domain" description="Histidine kinase" evidence="14">
    <location>
        <begin position="236"/>
        <end position="453"/>
    </location>
</feature>
<dbReference type="InterPro" id="IPR050351">
    <property type="entry name" value="BphY/WalK/GraS-like"/>
</dbReference>
<feature type="domain" description="PAS" evidence="15">
    <location>
        <begin position="114"/>
        <end position="185"/>
    </location>
</feature>
<dbReference type="SUPFAM" id="SSF55874">
    <property type="entry name" value="ATPase domain of HSP90 chaperone/DNA topoisomerase II/histidine kinase"/>
    <property type="match status" value="1"/>
</dbReference>
<dbReference type="InterPro" id="IPR004358">
    <property type="entry name" value="Sig_transdc_His_kin-like_C"/>
</dbReference>
<evidence type="ECO:0000256" key="7">
    <source>
        <dbReference type="ARBA" id="ARBA00022679"/>
    </source>
</evidence>
<dbReference type="CDD" id="cd00075">
    <property type="entry name" value="HATPase"/>
    <property type="match status" value="1"/>
</dbReference>
<dbReference type="Gene3D" id="3.30.565.10">
    <property type="entry name" value="Histidine kinase-like ATPase, C-terminal domain"/>
    <property type="match status" value="1"/>
</dbReference>
<evidence type="ECO:0000256" key="11">
    <source>
        <dbReference type="ARBA" id="ARBA00023012"/>
    </source>
</evidence>
<dbReference type="SMART" id="SM00387">
    <property type="entry name" value="HATPase_c"/>
    <property type="match status" value="1"/>
</dbReference>
<organism evidence="16 17">
    <name type="scientific">Desulfitobacterium dehalogenans</name>
    <dbReference type="NCBI Taxonomy" id="36854"/>
    <lineage>
        <taxon>Bacteria</taxon>
        <taxon>Bacillati</taxon>
        <taxon>Bacillota</taxon>
        <taxon>Clostridia</taxon>
        <taxon>Eubacteriales</taxon>
        <taxon>Desulfitobacteriaceae</taxon>
        <taxon>Desulfitobacterium</taxon>
    </lineage>
</organism>
<evidence type="ECO:0000256" key="5">
    <source>
        <dbReference type="ARBA" id="ARBA00022475"/>
    </source>
</evidence>
<dbReference type="SUPFAM" id="SSF55785">
    <property type="entry name" value="PYP-like sensor domain (PAS domain)"/>
    <property type="match status" value="1"/>
</dbReference>
<sequence>MKIKWLVLGLYLLVNSLSILLFWLGAQVQTGIRMDIDVLAMILAILLPGGIVFFFASQFERRIRKINDAITGILQEEFRPAHHPEDSDELGTLSRAITNLGQQVNLSMLNNRQEAQKIQAILAGMQEGVISLDHVGRIVLLNRAAERLFGREQEAVRDKHFSELYGFEELEDLVTQALEKGISGQIELVTDSKLIIRAQVSPITGEKARSQGAVIVCYDITEIRRLELLRTEFVGNVSHELRTPLTSIKGFVETLLDGASEVPHLRERFLNIIHKETLRLQRLVDELLTLSRIENQRQGSGQGMSKVQEAYEKIRPVIEPYAEAKKIELEIKIPRDLPEVGIGIDLLSQVLLNLMENAVKYTVKGKVWLHAFHDDGKILLEFGDTGCGIPEGDLPRIFERFYRVDKARSREQGGTGLGLSIVKHIVEGVKGKITVASELGSGSVFICELPTGNGEKKNEEKSKEGNL</sequence>
<keyword evidence="8" id="KW-0547">Nucleotide-binding</keyword>
<dbReference type="SMART" id="SM00388">
    <property type="entry name" value="HisKA"/>
    <property type="match status" value="1"/>
</dbReference>
<dbReference type="InterPro" id="IPR035965">
    <property type="entry name" value="PAS-like_dom_sf"/>
</dbReference>
<dbReference type="InterPro" id="IPR003594">
    <property type="entry name" value="HATPase_dom"/>
</dbReference>
<evidence type="ECO:0000256" key="13">
    <source>
        <dbReference type="SAM" id="Phobius"/>
    </source>
</evidence>
<dbReference type="PRINTS" id="PR00344">
    <property type="entry name" value="BCTRLSENSOR"/>
</dbReference>
<dbReference type="InterPro" id="IPR000014">
    <property type="entry name" value="PAS"/>
</dbReference>
<keyword evidence="5" id="KW-1003">Cell membrane</keyword>
<evidence type="ECO:0000259" key="14">
    <source>
        <dbReference type="PROSITE" id="PS50109"/>
    </source>
</evidence>
<evidence type="ECO:0000259" key="15">
    <source>
        <dbReference type="PROSITE" id="PS50112"/>
    </source>
</evidence>
<dbReference type="FunFam" id="3.30.565.10:FF:000023">
    <property type="entry name" value="PAS domain-containing sensor histidine kinase"/>
    <property type="match status" value="1"/>
</dbReference>
<dbReference type="PROSITE" id="PS50109">
    <property type="entry name" value="HIS_KIN"/>
    <property type="match status" value="1"/>
</dbReference>
<dbReference type="GO" id="GO:0006355">
    <property type="term" value="P:regulation of DNA-templated transcription"/>
    <property type="evidence" value="ECO:0007669"/>
    <property type="project" value="InterPro"/>
</dbReference>
<evidence type="ECO:0000313" key="17">
    <source>
        <dbReference type="Proteomes" id="UP000553059"/>
    </source>
</evidence>
<keyword evidence="6" id="KW-0597">Phosphoprotein</keyword>
<dbReference type="InterPro" id="IPR005467">
    <property type="entry name" value="His_kinase_dom"/>
</dbReference>
<evidence type="ECO:0000256" key="8">
    <source>
        <dbReference type="ARBA" id="ARBA00022741"/>
    </source>
</evidence>
<dbReference type="PANTHER" id="PTHR45453">
    <property type="entry name" value="PHOSPHATE REGULON SENSOR PROTEIN PHOR"/>
    <property type="match status" value="1"/>
</dbReference>
<dbReference type="AlphaFoldDB" id="A0A7C6Z314"/>
<dbReference type="GO" id="GO:0045121">
    <property type="term" value="C:membrane raft"/>
    <property type="evidence" value="ECO:0007669"/>
    <property type="project" value="UniProtKB-SubCell"/>
</dbReference>
<evidence type="ECO:0000256" key="1">
    <source>
        <dbReference type="ARBA" id="ARBA00000085"/>
    </source>
</evidence>
<name>A0A7C6Z314_9FIRM</name>
<comment type="caution">
    <text evidence="16">The sequence shown here is derived from an EMBL/GenBank/DDBJ whole genome shotgun (WGS) entry which is preliminary data.</text>
</comment>
<evidence type="ECO:0000256" key="12">
    <source>
        <dbReference type="ARBA" id="ARBA00023136"/>
    </source>
</evidence>
<evidence type="ECO:0000256" key="10">
    <source>
        <dbReference type="ARBA" id="ARBA00022840"/>
    </source>
</evidence>
<dbReference type="GO" id="GO:0004721">
    <property type="term" value="F:phosphoprotein phosphatase activity"/>
    <property type="evidence" value="ECO:0007669"/>
    <property type="project" value="TreeGrafter"/>
</dbReference>
<dbReference type="SUPFAM" id="SSF47384">
    <property type="entry name" value="Homodimeric domain of signal transducing histidine kinase"/>
    <property type="match status" value="1"/>
</dbReference>
<dbReference type="GO" id="GO:0005524">
    <property type="term" value="F:ATP binding"/>
    <property type="evidence" value="ECO:0007669"/>
    <property type="project" value="UniProtKB-KW"/>
</dbReference>
<evidence type="ECO:0000256" key="6">
    <source>
        <dbReference type="ARBA" id="ARBA00022553"/>
    </source>
</evidence>